<gene>
    <name evidence="6" type="ORF">GETHLI_30640</name>
</gene>
<name>A0ABQ5QIN6_9BACT</name>
<dbReference type="NCBIfam" id="TIGR01352">
    <property type="entry name" value="tonB_Cterm"/>
    <property type="match status" value="1"/>
</dbReference>
<comment type="caution">
    <text evidence="6">The sequence shown here is derived from an EMBL/GenBank/DDBJ whole genome shotgun (WGS) entry which is preliminary data.</text>
</comment>
<evidence type="ECO:0000256" key="4">
    <source>
        <dbReference type="ARBA" id="ARBA00023136"/>
    </source>
</evidence>
<dbReference type="PROSITE" id="PS52015">
    <property type="entry name" value="TONB_CTD"/>
    <property type="match status" value="1"/>
</dbReference>
<keyword evidence="7" id="KW-1185">Reference proteome</keyword>
<evidence type="ECO:0000256" key="2">
    <source>
        <dbReference type="ARBA" id="ARBA00022692"/>
    </source>
</evidence>
<proteinExistence type="predicted"/>
<evidence type="ECO:0000256" key="3">
    <source>
        <dbReference type="ARBA" id="ARBA00022989"/>
    </source>
</evidence>
<dbReference type="InterPro" id="IPR006260">
    <property type="entry name" value="TonB/TolA_C"/>
</dbReference>
<keyword evidence="3" id="KW-1133">Transmembrane helix</keyword>
<dbReference type="SUPFAM" id="SSF74653">
    <property type="entry name" value="TolA/TonB C-terminal domain"/>
    <property type="match status" value="1"/>
</dbReference>
<dbReference type="EMBL" id="BSDE01000007">
    <property type="protein sequence ID" value="GLH74562.1"/>
    <property type="molecule type" value="Genomic_DNA"/>
</dbReference>
<evidence type="ECO:0000313" key="7">
    <source>
        <dbReference type="Proteomes" id="UP001165069"/>
    </source>
</evidence>
<dbReference type="Proteomes" id="UP001165069">
    <property type="component" value="Unassembled WGS sequence"/>
</dbReference>
<comment type="subcellular location">
    <subcellularLocation>
        <location evidence="1">Membrane</location>
        <topology evidence="1">Single-pass membrane protein</topology>
    </subcellularLocation>
</comment>
<dbReference type="InterPro" id="IPR037682">
    <property type="entry name" value="TonB_C"/>
</dbReference>
<evidence type="ECO:0000313" key="6">
    <source>
        <dbReference type="EMBL" id="GLH74562.1"/>
    </source>
</evidence>
<dbReference type="Pfam" id="PF03544">
    <property type="entry name" value="TonB_C"/>
    <property type="match status" value="1"/>
</dbReference>
<protein>
    <recommendedName>
        <fullName evidence="5">TonB C-terminal domain-containing protein</fullName>
    </recommendedName>
</protein>
<accession>A0ABQ5QIN6</accession>
<keyword evidence="4" id="KW-0472">Membrane</keyword>
<organism evidence="6 7">
    <name type="scientific">Geothrix limicola</name>
    <dbReference type="NCBI Taxonomy" id="2927978"/>
    <lineage>
        <taxon>Bacteria</taxon>
        <taxon>Pseudomonadati</taxon>
        <taxon>Acidobacteriota</taxon>
        <taxon>Holophagae</taxon>
        <taxon>Holophagales</taxon>
        <taxon>Holophagaceae</taxon>
        <taxon>Geothrix</taxon>
    </lineage>
</organism>
<sequence length="190" mass="20467">MPLDQPKSHAVNVPVDLAALSTHIDPREDIPEPMIPLEPSSERPLELLHLQPGLLPSINPGHGNGIGSGLGNETGNGLGAGLGQGRGSTWIHSARGDEELKVAVNFRDVHDYIPPEYPAEAVSEHISGVVILRVTIDTKGTPVKWTVIEGHPLLVAATLKVFPRWHFVPPVYQGEKVGATFEVGIRFTLK</sequence>
<evidence type="ECO:0000259" key="5">
    <source>
        <dbReference type="PROSITE" id="PS52015"/>
    </source>
</evidence>
<evidence type="ECO:0000256" key="1">
    <source>
        <dbReference type="ARBA" id="ARBA00004167"/>
    </source>
</evidence>
<keyword evidence="2" id="KW-0812">Transmembrane</keyword>
<dbReference type="Gene3D" id="3.30.1150.10">
    <property type="match status" value="1"/>
</dbReference>
<feature type="domain" description="TonB C-terminal" evidence="5">
    <location>
        <begin position="102"/>
        <end position="190"/>
    </location>
</feature>
<reference evidence="6 7" key="1">
    <citation type="journal article" date="2023" name="Antonie Van Leeuwenhoek">
        <title>Mesoterricola silvestris gen. nov., sp. nov., Mesoterricola sediminis sp. nov., Geothrix oryzae sp. nov., Geothrix edaphica sp. nov., Geothrix rubra sp. nov., and Geothrix limicola sp. nov., six novel members of Acidobacteriota isolated from soils.</title>
        <authorList>
            <person name="Itoh H."/>
            <person name="Sugisawa Y."/>
            <person name="Mise K."/>
            <person name="Xu Z."/>
            <person name="Kuniyasu M."/>
            <person name="Ushijima N."/>
            <person name="Kawano K."/>
            <person name="Kobayashi E."/>
            <person name="Shiratori Y."/>
            <person name="Masuda Y."/>
            <person name="Senoo K."/>
        </authorList>
    </citation>
    <scope>NUCLEOTIDE SEQUENCE [LARGE SCALE GENOMIC DNA]</scope>
    <source>
        <strain evidence="6 7">Red804</strain>
    </source>
</reference>